<dbReference type="Pfam" id="PF01593">
    <property type="entry name" value="Amino_oxidase"/>
    <property type="match status" value="1"/>
</dbReference>
<protein>
    <recommendedName>
        <fullName evidence="1">Amine oxidase domain-containing protein</fullName>
    </recommendedName>
</protein>
<dbReference type="Gene3D" id="3.50.50.60">
    <property type="entry name" value="FAD/NAD(P)-binding domain"/>
    <property type="match status" value="1"/>
</dbReference>
<organism evidence="2 3">
    <name type="scientific">Halopseudomonas yangmingensis</name>
    <dbReference type="NCBI Taxonomy" id="1720063"/>
    <lineage>
        <taxon>Bacteria</taxon>
        <taxon>Pseudomonadati</taxon>
        <taxon>Pseudomonadota</taxon>
        <taxon>Gammaproteobacteria</taxon>
        <taxon>Pseudomonadales</taxon>
        <taxon>Pseudomonadaceae</taxon>
        <taxon>Halopseudomonas</taxon>
    </lineage>
</organism>
<dbReference type="AlphaFoldDB" id="A0A1I4P1K3"/>
<dbReference type="InterPro" id="IPR036188">
    <property type="entry name" value="FAD/NAD-bd_sf"/>
</dbReference>
<dbReference type="PRINTS" id="PR00419">
    <property type="entry name" value="ADXRDTASE"/>
</dbReference>
<name>A0A1I4P1K3_9GAMM</name>
<dbReference type="SUPFAM" id="SSF51905">
    <property type="entry name" value="FAD/NAD(P)-binding domain"/>
    <property type="match status" value="1"/>
</dbReference>
<dbReference type="Gene3D" id="3.90.660.10">
    <property type="match status" value="1"/>
</dbReference>
<evidence type="ECO:0000313" key="3">
    <source>
        <dbReference type="Proteomes" id="UP000243629"/>
    </source>
</evidence>
<dbReference type="PANTHER" id="PTHR16128:SF5">
    <property type="entry name" value="FAD_NAD(P)-BINDING OXIDOREDUCTASE FAMILY PROTEIN"/>
    <property type="match status" value="1"/>
</dbReference>
<reference evidence="3" key="1">
    <citation type="submission" date="2016-10" db="EMBL/GenBank/DDBJ databases">
        <authorList>
            <person name="Varghese N."/>
            <person name="Submissions S."/>
        </authorList>
    </citation>
    <scope>NUCLEOTIDE SEQUENCE [LARGE SCALE GENOMIC DNA]</scope>
    <source>
        <strain evidence="3">DSM 24213</strain>
    </source>
</reference>
<dbReference type="GO" id="GO:0016491">
    <property type="term" value="F:oxidoreductase activity"/>
    <property type="evidence" value="ECO:0007669"/>
    <property type="project" value="InterPro"/>
</dbReference>
<evidence type="ECO:0000313" key="2">
    <source>
        <dbReference type="EMBL" id="SFM21420.1"/>
    </source>
</evidence>
<keyword evidence="3" id="KW-1185">Reference proteome</keyword>
<proteinExistence type="predicted"/>
<gene>
    <name evidence="2" type="ORF">SAMN05216217_10253</name>
</gene>
<dbReference type="InterPro" id="IPR002937">
    <property type="entry name" value="Amino_oxidase"/>
</dbReference>
<sequence length="377" mass="41595">MVKPGLRQAVLHSFIVDPRRTRGNALAALHGTRESAMLYRPQHMYKLISMPNTLSIAIIGAGLAGISAARHLSEAGHQVQLFDKSRGSGGRLSSKRTEFGDLDIGAQYFTAREPGFRRELKRWLEAGWVADWEPQLYLYEKGQLRPSEDDQQRFIGMPRMTGLSRQLLEGLSLTSSCRIQRLRRDEPHWWLEDDQGSEHGPFDRVVVAAPAPQAAALLEPAVQLAQAAARINMLPCWAVALVFEQPLDTPVQACFVRDGALDWISRNSSKAGRKGPDSWVIHASTDWSAAHVDDSPLQVIAAVQQALAQILGCDLPEPVFSHAHRWLYARPAEDCQWGALAAPELGLYACGDWCLGGRVENAWLSGRQVARALMGAG</sequence>
<dbReference type="STRING" id="1720063.SAMN05216217_10253"/>
<accession>A0A1I4P1K3</accession>
<feature type="domain" description="Amine oxidase" evidence="1">
    <location>
        <begin position="157"/>
        <end position="373"/>
    </location>
</feature>
<dbReference type="Proteomes" id="UP000243629">
    <property type="component" value="Unassembled WGS sequence"/>
</dbReference>
<dbReference type="Pfam" id="PF13450">
    <property type="entry name" value="NAD_binding_8"/>
    <property type="match status" value="1"/>
</dbReference>
<dbReference type="EMBL" id="FOUI01000002">
    <property type="protein sequence ID" value="SFM21420.1"/>
    <property type="molecule type" value="Genomic_DNA"/>
</dbReference>
<dbReference type="PANTHER" id="PTHR16128">
    <property type="entry name" value="FAD/NAD(P)-BINDING OXIDOREDUCTASE FAMILY PROTEIN"/>
    <property type="match status" value="1"/>
</dbReference>
<evidence type="ECO:0000259" key="1">
    <source>
        <dbReference type="Pfam" id="PF01593"/>
    </source>
</evidence>